<feature type="compositionally biased region" description="Polar residues" evidence="24">
    <location>
        <begin position="377"/>
        <end position="389"/>
    </location>
</feature>
<dbReference type="SUPFAM" id="SSF49899">
    <property type="entry name" value="Concanavalin A-like lectins/glucanases"/>
    <property type="match status" value="1"/>
</dbReference>
<dbReference type="GeneID" id="102029333"/>
<keyword evidence="16" id="KW-0009">Actin-binding</keyword>
<evidence type="ECO:0000313" key="28">
    <source>
        <dbReference type="Ensembl" id="ENSCLAP00000020699.1"/>
    </source>
</evidence>
<feature type="region of interest" description="Disordered" evidence="24">
    <location>
        <begin position="236"/>
        <end position="256"/>
    </location>
</feature>
<dbReference type="Pfam" id="PF02758">
    <property type="entry name" value="PYRIN"/>
    <property type="match status" value="1"/>
</dbReference>
<evidence type="ECO:0000256" key="23">
    <source>
        <dbReference type="PROSITE-ProRule" id="PRU00024"/>
    </source>
</evidence>
<dbReference type="RefSeq" id="XP_005391415.1">
    <property type="nucleotide sequence ID" value="XM_005391358.2"/>
</dbReference>
<evidence type="ECO:0000256" key="16">
    <source>
        <dbReference type="ARBA" id="ARBA00023203"/>
    </source>
</evidence>
<dbReference type="GO" id="GO:0005634">
    <property type="term" value="C:nucleus"/>
    <property type="evidence" value="ECO:0007669"/>
    <property type="project" value="UniProtKB-SubCell"/>
</dbReference>
<dbReference type="InterPro" id="IPR000315">
    <property type="entry name" value="Znf_B-box"/>
</dbReference>
<evidence type="ECO:0000256" key="1">
    <source>
        <dbReference type="ARBA" id="ARBA00004123"/>
    </source>
</evidence>
<dbReference type="GO" id="GO:0005874">
    <property type="term" value="C:microtubule"/>
    <property type="evidence" value="ECO:0007669"/>
    <property type="project" value="UniProtKB-KW"/>
</dbReference>
<evidence type="ECO:0000256" key="2">
    <source>
        <dbReference type="ARBA" id="ARBA00004245"/>
    </source>
</evidence>
<dbReference type="GO" id="GO:0050728">
    <property type="term" value="P:negative regulation of inflammatory response"/>
    <property type="evidence" value="ECO:0007669"/>
    <property type="project" value="Ensembl"/>
</dbReference>
<gene>
    <name evidence="28" type="primary">MEFV</name>
</gene>
<dbReference type="FunFam" id="3.30.160.60:FF:001023">
    <property type="entry name" value="MEFV, pyrin innate immunity regulator"/>
    <property type="match status" value="1"/>
</dbReference>
<evidence type="ECO:0000256" key="6">
    <source>
        <dbReference type="ARBA" id="ARBA00022490"/>
    </source>
</evidence>
<dbReference type="Ensembl" id="ENSCLAT00000020897.1">
    <property type="protein sequence ID" value="ENSCLAP00000020699.1"/>
    <property type="gene ID" value="ENSCLAG00000014180.1"/>
</dbReference>
<evidence type="ECO:0000256" key="17">
    <source>
        <dbReference type="ARBA" id="ARBA00023212"/>
    </source>
</evidence>
<dbReference type="GO" id="GO:0005886">
    <property type="term" value="C:plasma membrane"/>
    <property type="evidence" value="ECO:0007669"/>
    <property type="project" value="Ensembl"/>
</dbReference>
<dbReference type="FunFam" id="2.60.120.920:FF:000004">
    <property type="entry name" value="Butyrophilin subfamily 1 member A1"/>
    <property type="match status" value="1"/>
</dbReference>
<evidence type="ECO:0000256" key="7">
    <source>
        <dbReference type="ARBA" id="ARBA00022553"/>
    </source>
</evidence>
<dbReference type="GO" id="GO:0061702">
    <property type="term" value="C:canonical inflammasome complex"/>
    <property type="evidence" value="ECO:0007669"/>
    <property type="project" value="Ensembl"/>
</dbReference>
<dbReference type="PROSITE" id="PS50824">
    <property type="entry name" value="DAPIN"/>
    <property type="match status" value="1"/>
</dbReference>
<evidence type="ECO:0000256" key="9">
    <source>
        <dbReference type="ARBA" id="ARBA00022701"/>
    </source>
</evidence>
<evidence type="ECO:0000256" key="12">
    <source>
        <dbReference type="ARBA" id="ARBA00022833"/>
    </source>
</evidence>
<dbReference type="GO" id="GO:0001726">
    <property type="term" value="C:ruffle"/>
    <property type="evidence" value="ECO:0007669"/>
    <property type="project" value="UniProtKB-SubCell"/>
</dbReference>
<dbReference type="Proteomes" id="UP000694398">
    <property type="component" value="Unassembled WGS sequence"/>
</dbReference>
<keyword evidence="20" id="KW-0968">Cytoplasmic vesicle</keyword>
<dbReference type="PANTHER" id="PTHR24103">
    <property type="entry name" value="E3 UBIQUITIN-PROTEIN LIGASE TRIM"/>
    <property type="match status" value="1"/>
</dbReference>
<organism evidence="28 29">
    <name type="scientific">Chinchilla lanigera</name>
    <name type="common">Long-tailed chinchilla</name>
    <name type="synonym">Chinchilla villidera</name>
    <dbReference type="NCBI Taxonomy" id="34839"/>
    <lineage>
        <taxon>Eukaryota</taxon>
        <taxon>Metazoa</taxon>
        <taxon>Chordata</taxon>
        <taxon>Craniata</taxon>
        <taxon>Vertebrata</taxon>
        <taxon>Euteleostomi</taxon>
        <taxon>Mammalia</taxon>
        <taxon>Eutheria</taxon>
        <taxon>Euarchontoglires</taxon>
        <taxon>Glires</taxon>
        <taxon>Rodentia</taxon>
        <taxon>Hystricomorpha</taxon>
        <taxon>Chinchillidae</taxon>
        <taxon>Chinchilla</taxon>
    </lineage>
</organism>
<dbReference type="PRINTS" id="PR01407">
    <property type="entry name" value="BUTYPHLNCDUF"/>
</dbReference>
<dbReference type="InterPro" id="IPR001870">
    <property type="entry name" value="B30.2/SPRY"/>
</dbReference>
<dbReference type="Pfam" id="PF00622">
    <property type="entry name" value="SPRY"/>
    <property type="match status" value="1"/>
</dbReference>
<reference evidence="28" key="1">
    <citation type="submission" date="2025-08" db="UniProtKB">
        <authorList>
            <consortium name="Ensembl"/>
        </authorList>
    </citation>
    <scope>IDENTIFICATION</scope>
</reference>
<dbReference type="GO" id="GO:0030027">
    <property type="term" value="C:lamellipodium"/>
    <property type="evidence" value="ECO:0007669"/>
    <property type="project" value="UniProtKB-SubCell"/>
</dbReference>
<keyword evidence="14" id="KW-0175">Coiled coil</keyword>
<feature type="compositionally biased region" description="Polar residues" evidence="24">
    <location>
        <begin position="129"/>
        <end position="146"/>
    </location>
</feature>
<protein>
    <recommendedName>
        <fullName evidence="22">Pyrin</fullName>
    </recommendedName>
</protein>
<dbReference type="GO" id="GO:0042802">
    <property type="term" value="F:identical protein binding"/>
    <property type="evidence" value="ECO:0007669"/>
    <property type="project" value="Ensembl"/>
</dbReference>
<dbReference type="GO" id="GO:0034341">
    <property type="term" value="P:response to type II interferon"/>
    <property type="evidence" value="ECO:0007669"/>
    <property type="project" value="Ensembl"/>
</dbReference>
<dbReference type="SMART" id="SM01289">
    <property type="entry name" value="PYRIN"/>
    <property type="match status" value="1"/>
</dbReference>
<feature type="compositionally biased region" description="Basic and acidic residues" evidence="24">
    <location>
        <begin position="147"/>
        <end position="156"/>
    </location>
</feature>
<dbReference type="GO" id="GO:1900226">
    <property type="term" value="P:negative regulation of NLRP3 inflammasome complex assembly"/>
    <property type="evidence" value="ECO:0007669"/>
    <property type="project" value="Ensembl"/>
</dbReference>
<keyword evidence="13" id="KW-0391">Immunity</keyword>
<dbReference type="GO" id="GO:1900016">
    <property type="term" value="P:negative regulation of cytokine production involved in inflammatory response"/>
    <property type="evidence" value="ECO:0007669"/>
    <property type="project" value="Ensembl"/>
</dbReference>
<keyword evidence="6" id="KW-0963">Cytoplasm</keyword>
<evidence type="ECO:0000259" key="26">
    <source>
        <dbReference type="PROSITE" id="PS50188"/>
    </source>
</evidence>
<dbReference type="OMA" id="CQRHMKQ"/>
<dbReference type="InterPro" id="IPR043136">
    <property type="entry name" value="B30.2/SPRY_sf"/>
</dbReference>
<feature type="domain" description="B30.2/SPRY" evidence="26">
    <location>
        <begin position="663"/>
        <end position="855"/>
    </location>
</feature>
<sequence>MSSKDIFSSPASWLLSAGFLSCQKPDSWLQLLLVSTMAKTLSDHLLNTLEELVPYDFEKFKFKLQNTSLEKEHTRIPRGHLQMARPVKLATLLITHYGEEYAVRLTLQVLRSINQRLLAEELHRATGQELGTQESCTDTLAASSGENKSKSLKVPDDPAGDGQGGDGAASLPASQTEAVRGPQKKSPGKRKDPKGLEGLDVQGKPWARNAALPARRSPVLAQQQQGNLEVRASTQLRRNASSAGRLQGLCSGASGKRDSKKLEVYLPSGKKRPKSLELTISSEKEEPRNPETLLTSLEEMRNANADSATASRVGATLALENGSRNTERSTVMEGGTLRITLSSASLAREEKSTASFREYGTGHPETRGKMAGGVFHESSNPEVPSSSGRPQGEAACPQCPTQEGDLLGSTCVHGSCSCPVASGDSKTLGNSFPGCLQCQALLARKSSGDVSPQALPQCQRHMKQARLLFCEDHGELICLICRLSQEHQGHRVRPIEEAALDYKEQIQKQLEHLKELRKSGEEQRSQGDIKTARFLKQTETQKRRVRCQLEQLYQFLEQQEQLFLAWLEELGQTIARVRKTYGTRVSRDIALLDELIGELEAKQGQSEWELMQDIGVTLHRAKTVTVPEAWATPPEVKEKIHLLYQKSEFVEKSMKYFSDTLRSEMETFNVQELTGAQAHAVKVFLDPTTAHPNLVFSDDMKSVRLGGKWDRLPDSPERFNSCIFTLGSPRFFSGCHYWEVEVGNKTAWVLGICKASTSRKGSVTLTPENGYWVVMMMKSNEYQASTIPPTHLRMSEPPKRVGIFLDWKAGHISFYNVTARSHIYTFTSFSASGPLQPIFSPGTHDGGKNMGALTICAVDDQGPH</sequence>
<dbReference type="Pfam" id="PF13765">
    <property type="entry name" value="PRY"/>
    <property type="match status" value="1"/>
</dbReference>
<evidence type="ECO:0000256" key="10">
    <source>
        <dbReference type="ARBA" id="ARBA00022723"/>
    </source>
</evidence>
<evidence type="ECO:0000256" key="22">
    <source>
        <dbReference type="ARBA" id="ARBA00071077"/>
    </source>
</evidence>
<evidence type="ECO:0000256" key="24">
    <source>
        <dbReference type="SAM" id="MobiDB-lite"/>
    </source>
</evidence>
<dbReference type="GO" id="GO:0008270">
    <property type="term" value="F:zinc ion binding"/>
    <property type="evidence" value="ECO:0007669"/>
    <property type="project" value="UniProtKB-KW"/>
</dbReference>
<proteinExistence type="predicted"/>
<dbReference type="RefSeq" id="XP_005391414.1">
    <property type="nucleotide sequence ID" value="XM_005391357.2"/>
</dbReference>
<dbReference type="GO" id="GO:0010508">
    <property type="term" value="P:positive regulation of autophagy"/>
    <property type="evidence" value="ECO:0007669"/>
    <property type="project" value="Ensembl"/>
</dbReference>
<dbReference type="PROSITE" id="PS50188">
    <property type="entry name" value="B302_SPRY"/>
    <property type="match status" value="1"/>
</dbReference>
<keyword evidence="29" id="KW-1185">Reference proteome</keyword>
<dbReference type="GO" id="GO:0032731">
    <property type="term" value="P:positive regulation of interleukin-1 beta production"/>
    <property type="evidence" value="ECO:0007669"/>
    <property type="project" value="Ensembl"/>
</dbReference>
<dbReference type="Gene3D" id="1.10.533.10">
    <property type="entry name" value="Death Domain, Fas"/>
    <property type="match status" value="1"/>
</dbReference>
<evidence type="ECO:0000256" key="14">
    <source>
        <dbReference type="ARBA" id="ARBA00023054"/>
    </source>
</evidence>
<dbReference type="SMART" id="SM00589">
    <property type="entry name" value="PRY"/>
    <property type="match status" value="1"/>
</dbReference>
<evidence type="ECO:0000256" key="18">
    <source>
        <dbReference type="ARBA" id="ARBA00023242"/>
    </source>
</evidence>
<dbReference type="SUPFAM" id="SSF57845">
    <property type="entry name" value="B-box zinc-binding domain"/>
    <property type="match status" value="1"/>
</dbReference>
<dbReference type="GO" id="GO:0003779">
    <property type="term" value="F:actin binding"/>
    <property type="evidence" value="ECO:0007669"/>
    <property type="project" value="UniProtKB-KW"/>
</dbReference>
<dbReference type="GO" id="GO:0005875">
    <property type="term" value="C:microtubule associated complex"/>
    <property type="evidence" value="ECO:0007669"/>
    <property type="project" value="Ensembl"/>
</dbReference>
<dbReference type="FunFam" id="1.10.533.10:FF:000048">
    <property type="entry name" value="MEFV, pyrin innate immunity regulator"/>
    <property type="match status" value="1"/>
</dbReference>
<evidence type="ECO:0000256" key="8">
    <source>
        <dbReference type="ARBA" id="ARBA00022588"/>
    </source>
</evidence>
<dbReference type="GO" id="GO:0031410">
    <property type="term" value="C:cytoplasmic vesicle"/>
    <property type="evidence" value="ECO:0007669"/>
    <property type="project" value="UniProtKB-KW"/>
</dbReference>
<feature type="region of interest" description="Disordered" evidence="24">
    <location>
        <begin position="376"/>
        <end position="396"/>
    </location>
</feature>
<dbReference type="GO" id="GO:0071641">
    <property type="term" value="P:negative regulation of macrophage inflammatory protein 1 alpha production"/>
    <property type="evidence" value="ECO:0007669"/>
    <property type="project" value="Ensembl"/>
</dbReference>
<evidence type="ECO:0000256" key="11">
    <source>
        <dbReference type="ARBA" id="ARBA00022771"/>
    </source>
</evidence>
<accession>A0A8C2W195</accession>
<keyword evidence="10" id="KW-0479">Metal-binding</keyword>
<dbReference type="SUPFAM" id="SSF47986">
    <property type="entry name" value="DEATH domain"/>
    <property type="match status" value="1"/>
</dbReference>
<evidence type="ECO:0000256" key="3">
    <source>
        <dbReference type="ARBA" id="ARBA00004419"/>
    </source>
</evidence>
<dbReference type="InterPro" id="IPR006574">
    <property type="entry name" value="PRY"/>
</dbReference>
<keyword evidence="18" id="KW-0539">Nucleus</keyword>
<feature type="region of interest" description="Disordered" evidence="24">
    <location>
        <begin position="128"/>
        <end position="204"/>
    </location>
</feature>
<dbReference type="CDD" id="cd08321">
    <property type="entry name" value="Pyrin_ASC-like"/>
    <property type="match status" value="1"/>
</dbReference>
<dbReference type="SMART" id="SM00336">
    <property type="entry name" value="BBOX"/>
    <property type="match status" value="1"/>
</dbReference>
<dbReference type="InterPro" id="IPR004020">
    <property type="entry name" value="DAPIN"/>
</dbReference>
<dbReference type="Gene3D" id="2.60.120.920">
    <property type="match status" value="1"/>
</dbReference>
<evidence type="ECO:0000313" key="29">
    <source>
        <dbReference type="Proteomes" id="UP000694398"/>
    </source>
</evidence>
<keyword evidence="7" id="KW-0597">Phosphoprotein</keyword>
<dbReference type="GO" id="GO:0032695">
    <property type="term" value="P:negative regulation of interleukin-12 production"/>
    <property type="evidence" value="ECO:0007669"/>
    <property type="project" value="Ensembl"/>
</dbReference>
<comment type="subcellular location">
    <subcellularLocation>
        <location evidence="5">Cell projection</location>
        <location evidence="5">Lamellipodium</location>
    </subcellularLocation>
    <subcellularLocation>
        <location evidence="4">Cell projection</location>
        <location evidence="4">Ruffle</location>
    </subcellularLocation>
    <subcellularLocation>
        <location evidence="2">Cytoplasm</location>
        <location evidence="2">Cytoskeleton</location>
    </subcellularLocation>
    <subcellularLocation>
        <location evidence="3">Cytoplasmic vesicle</location>
        <location evidence="3">Autophagosome</location>
    </subcellularLocation>
    <subcellularLocation>
        <location evidence="1">Nucleus</location>
    </subcellularLocation>
</comment>
<dbReference type="SMART" id="SM00449">
    <property type="entry name" value="SPRY"/>
    <property type="match status" value="1"/>
</dbReference>
<evidence type="ECO:0000256" key="21">
    <source>
        <dbReference type="ARBA" id="ARBA00066012"/>
    </source>
</evidence>
<dbReference type="InterPro" id="IPR003877">
    <property type="entry name" value="SPRY_dom"/>
</dbReference>
<dbReference type="InterPro" id="IPR050143">
    <property type="entry name" value="TRIM/RBCC"/>
</dbReference>
<evidence type="ECO:0000256" key="19">
    <source>
        <dbReference type="ARBA" id="ARBA00023273"/>
    </source>
</evidence>
<evidence type="ECO:0000256" key="15">
    <source>
        <dbReference type="ARBA" id="ARBA00023198"/>
    </source>
</evidence>
<dbReference type="GO" id="GO:0006954">
    <property type="term" value="P:inflammatory response"/>
    <property type="evidence" value="ECO:0007669"/>
    <property type="project" value="UniProtKB-KW"/>
</dbReference>
<evidence type="ECO:0000259" key="25">
    <source>
        <dbReference type="PROSITE" id="PS50119"/>
    </source>
</evidence>
<comment type="subunit">
    <text evidence="21">Homotrimer. Interacts (via the B box-type zinc finger) with PSTPIP1. Interacts (via the B30.2/SPRY domain) with several components of the inflammasome complex, including CASP1 p20 and p10 subunits, CASP5, PYCARD, NLRP1, NLRP2 and NLRP3, as well as with unprocessed IL1B; this interaction may lead to autophagic degradation of these proteins. Component of the AIM2 PANoptosome complex, a multiprotein complex that drives inflammatory cell death (PANoptosis). Interacts with NFKBIA and RELA. Interacts weakly with VASP and ACTR3. Interacts with active ULK1 (phosphorylated on 'Ser-317') and BECN1 simultaneously. Also interacts with ATG16L1 (via WD repeats), and with ATG8 family members, including GABARAP, GABARAPL1 and, to a lesser extent, GABARAPL2, MAP1LC3A/LC3A and MAP1LC3C/LC3C. Interacts with TRIM21. Interacts with YWHAB, YWHAE, YWHAG, YWHAH, YWHAQ and YWHAZ; the interaction is required for the down-regulation of pyrin pro-inflammatory activity.</text>
</comment>
<evidence type="ECO:0000256" key="13">
    <source>
        <dbReference type="ARBA" id="ARBA00022859"/>
    </source>
</evidence>
<dbReference type="GO" id="GO:0005776">
    <property type="term" value="C:autophagosome"/>
    <property type="evidence" value="ECO:0007669"/>
    <property type="project" value="UniProtKB-SubCell"/>
</dbReference>
<keyword evidence="12" id="KW-0862">Zinc</keyword>
<feature type="domain" description="Pyrin" evidence="27">
    <location>
        <begin position="37"/>
        <end position="128"/>
    </location>
</feature>
<evidence type="ECO:0000256" key="5">
    <source>
        <dbReference type="ARBA" id="ARBA00004510"/>
    </source>
</evidence>
<dbReference type="CTD" id="4210"/>
<evidence type="ECO:0000256" key="4">
    <source>
        <dbReference type="ARBA" id="ARBA00004466"/>
    </source>
</evidence>
<keyword evidence="8" id="KW-0399">Innate immunity</keyword>
<keyword evidence="17" id="KW-0206">Cytoskeleton</keyword>
<evidence type="ECO:0000259" key="27">
    <source>
        <dbReference type="PROSITE" id="PS50824"/>
    </source>
</evidence>
<dbReference type="CDD" id="cd19771">
    <property type="entry name" value="Bbox2_TRIM20"/>
    <property type="match status" value="1"/>
</dbReference>
<dbReference type="OrthoDB" id="9445371at2759"/>
<dbReference type="InterPro" id="IPR003879">
    <property type="entry name" value="Butyrophylin_SPRY"/>
</dbReference>
<dbReference type="PROSITE" id="PS50119">
    <property type="entry name" value="ZF_BBOX"/>
    <property type="match status" value="1"/>
</dbReference>
<dbReference type="CDD" id="cd15813">
    <property type="entry name" value="SPRY_PRY_TRIM20"/>
    <property type="match status" value="1"/>
</dbReference>
<dbReference type="PROSITE" id="PS51257">
    <property type="entry name" value="PROKAR_LIPOPROTEIN"/>
    <property type="match status" value="1"/>
</dbReference>
<dbReference type="Pfam" id="PF00643">
    <property type="entry name" value="zf-B_box"/>
    <property type="match status" value="1"/>
</dbReference>
<dbReference type="Gene3D" id="3.30.160.60">
    <property type="entry name" value="Classic Zinc Finger"/>
    <property type="match status" value="1"/>
</dbReference>
<keyword evidence="11 23" id="KW-0863">Zinc-finger</keyword>
<reference evidence="28" key="2">
    <citation type="submission" date="2025-09" db="UniProtKB">
        <authorList>
            <consortium name="Ensembl"/>
        </authorList>
    </citation>
    <scope>IDENTIFICATION</scope>
</reference>
<keyword evidence="9" id="KW-0493">Microtubule</keyword>
<name>A0A8C2W195_CHILA</name>
<dbReference type="AlphaFoldDB" id="A0A8C2W195"/>
<keyword evidence="15" id="KW-0395">Inflammatory response</keyword>
<dbReference type="InterPro" id="IPR013320">
    <property type="entry name" value="ConA-like_dom_sf"/>
</dbReference>
<dbReference type="InterPro" id="IPR011029">
    <property type="entry name" value="DEATH-like_dom_sf"/>
</dbReference>
<evidence type="ECO:0000256" key="20">
    <source>
        <dbReference type="ARBA" id="ARBA00023329"/>
    </source>
</evidence>
<feature type="domain" description="B box-type" evidence="25">
    <location>
        <begin position="453"/>
        <end position="495"/>
    </location>
</feature>
<dbReference type="GeneTree" id="ENSGT00940000161955"/>
<dbReference type="GO" id="GO:1904270">
    <property type="term" value="P:pyroptosome complex assembly"/>
    <property type="evidence" value="ECO:0007669"/>
    <property type="project" value="Ensembl"/>
</dbReference>
<dbReference type="GO" id="GO:0032691">
    <property type="term" value="P:negative regulation of interleukin-1 beta production"/>
    <property type="evidence" value="ECO:0007669"/>
    <property type="project" value="Ensembl"/>
</dbReference>
<keyword evidence="19" id="KW-0966">Cell projection</keyword>